<evidence type="ECO:0000256" key="1">
    <source>
        <dbReference type="ARBA" id="ARBA00002249"/>
    </source>
</evidence>
<dbReference type="Pfam" id="PF13520">
    <property type="entry name" value="AA_permease_2"/>
    <property type="match status" value="1"/>
</dbReference>
<dbReference type="Gene3D" id="1.20.1740.10">
    <property type="entry name" value="Amino acid/polyamine transporter I"/>
    <property type="match status" value="1"/>
</dbReference>
<evidence type="ECO:0000256" key="2">
    <source>
        <dbReference type="ARBA" id="ARBA00004651"/>
    </source>
</evidence>
<comment type="caution">
    <text evidence="10">The sequence shown here is derived from an EMBL/GenBank/DDBJ whole genome shotgun (WGS) entry which is preliminary data.</text>
</comment>
<keyword evidence="6 8" id="KW-1133">Transmembrane helix</keyword>
<keyword evidence="7 8" id="KW-0472">Membrane</keyword>
<dbReference type="GO" id="GO:0022857">
    <property type="term" value="F:transmembrane transporter activity"/>
    <property type="evidence" value="ECO:0007669"/>
    <property type="project" value="InterPro"/>
</dbReference>
<evidence type="ECO:0000313" key="9">
    <source>
        <dbReference type="EMBL" id="KKF02583.1"/>
    </source>
</evidence>
<feature type="transmembrane region" description="Helical" evidence="8">
    <location>
        <begin position="137"/>
        <end position="158"/>
    </location>
</feature>
<feature type="transmembrane region" description="Helical" evidence="8">
    <location>
        <begin position="165"/>
        <end position="183"/>
    </location>
</feature>
<sequence length="486" mass="51976">MSEMVVEQDQQELLPRRLRLVEAVAITFSSVGCVAGVYSLFGFSFTTAGPAMIWGWIAVSVVALFMCLCWAELASHMPLAGSLYHWARAVAGPSVGWWVGWMYLLSLILIVAGWFFIIPTTLGPLLGIEFTPLQSSLVVFAAIAFAATVNGLGIELLGKLATVGTVLELIVGLALTGWLFFASDHQPASTFFNLGAAENLSQWWPLLFGGGIFVAVWVLFAFEFAGAVGEETKDPHRAAPRGVMLALVGTLIVGTATLVVFILAVPDNNTIASSSTPIPDIFNAWLPGWVAKVYLILLLWIEILGTNAFFAAVSRQLFGMARAGQLPMSRVLSKTKNGRPYVAVAVVAIIALVPLIFSQQMSVLATGSTACAFATYFVVLLAVLIGRLRGWPRTRAPFSLGKAGIPVNVIAVAGTLGILVLMLWPNDNANPFFGGLRVAYWLLGGIIVSGLLVFLLGRRKLIAASAAEDGLLEFETREASDKSPTA</sequence>
<feature type="transmembrane region" description="Helical" evidence="8">
    <location>
        <begin position="363"/>
        <end position="385"/>
    </location>
</feature>
<dbReference type="GO" id="GO:0005886">
    <property type="term" value="C:plasma membrane"/>
    <property type="evidence" value="ECO:0007669"/>
    <property type="project" value="UniProtKB-SubCell"/>
</dbReference>
<comment type="subcellular location">
    <subcellularLocation>
        <location evidence="2">Cell membrane</location>
        <topology evidence="2">Multi-pass membrane protein</topology>
    </subcellularLocation>
</comment>
<accession>A0A0J6VEM3</accession>
<feature type="transmembrane region" description="Helical" evidence="8">
    <location>
        <begin position="339"/>
        <end position="357"/>
    </location>
</feature>
<evidence type="ECO:0000256" key="6">
    <source>
        <dbReference type="ARBA" id="ARBA00022989"/>
    </source>
</evidence>
<feature type="transmembrane region" description="Helical" evidence="8">
    <location>
        <begin position="405"/>
        <end position="426"/>
    </location>
</feature>
<gene>
    <name evidence="10" type="primary">aroP</name>
    <name evidence="11" type="ORF">EUA04_03005</name>
    <name evidence="10" type="ORF">MOBUDSM44075_04881</name>
    <name evidence="9" type="ORF">WN67_07725</name>
</gene>
<evidence type="ECO:0000313" key="14">
    <source>
        <dbReference type="Proteomes" id="UP000294952"/>
    </source>
</evidence>
<organism evidence="10 13">
    <name type="scientific">Mycolicibacterium obuense</name>
    <dbReference type="NCBI Taxonomy" id="1807"/>
    <lineage>
        <taxon>Bacteria</taxon>
        <taxon>Bacillati</taxon>
        <taxon>Actinomycetota</taxon>
        <taxon>Actinomycetes</taxon>
        <taxon>Mycobacteriales</taxon>
        <taxon>Mycobacteriaceae</taxon>
        <taxon>Mycolicibacterium</taxon>
    </lineage>
</organism>
<dbReference type="STRING" id="1807.MOBUDSM44075_04881"/>
<dbReference type="Proteomes" id="UP000036313">
    <property type="component" value="Unassembled WGS sequence"/>
</dbReference>
<dbReference type="Proteomes" id="UP000294952">
    <property type="component" value="Unassembled WGS sequence"/>
</dbReference>
<feature type="transmembrane region" description="Helical" evidence="8">
    <location>
        <begin position="20"/>
        <end position="41"/>
    </location>
</feature>
<dbReference type="EMBL" id="LAUZ02000029">
    <property type="protein sequence ID" value="KKF02583.1"/>
    <property type="molecule type" value="Genomic_DNA"/>
</dbReference>
<reference evidence="10 13" key="1">
    <citation type="journal article" date="2015" name="Genome Biol. Evol.">
        <title>Characterization of Three Mycobacterium spp. with Potential Use in Bioremediation by Genome Sequencing and Comparative Genomics.</title>
        <authorList>
            <person name="Das S."/>
            <person name="Pettersson B.M."/>
            <person name="Behra P.R."/>
            <person name="Ramesh M."/>
            <person name="Dasgupta S."/>
            <person name="Bhattacharya A."/>
            <person name="Kirsebom L.A."/>
        </authorList>
    </citation>
    <scope>NUCLEOTIDE SEQUENCE [LARGE SCALE GENOMIC DNA]</scope>
    <source>
        <strain evidence="10 13">DSM 44075</strain>
    </source>
</reference>
<comment type="function">
    <text evidence="1">Probable amino-acid or metabolite transport protein.</text>
</comment>
<dbReference type="PIRSF" id="PIRSF006060">
    <property type="entry name" value="AA_transporter"/>
    <property type="match status" value="1"/>
</dbReference>
<feature type="transmembrane region" description="Helical" evidence="8">
    <location>
        <begin position="243"/>
        <end position="265"/>
    </location>
</feature>
<evidence type="ECO:0000256" key="4">
    <source>
        <dbReference type="ARBA" id="ARBA00022475"/>
    </source>
</evidence>
<dbReference type="PANTHER" id="PTHR42770:SF7">
    <property type="entry name" value="MEMBRANE PROTEIN"/>
    <property type="match status" value="1"/>
</dbReference>
<protein>
    <submittedName>
        <fullName evidence="11">Amino acid permease</fullName>
    </submittedName>
    <submittedName>
        <fullName evidence="10">Aromatic amino acid transport protein AroP</fullName>
    </submittedName>
</protein>
<evidence type="ECO:0000256" key="7">
    <source>
        <dbReference type="ARBA" id="ARBA00023136"/>
    </source>
</evidence>
<dbReference type="Proteomes" id="UP000034150">
    <property type="component" value="Unassembled WGS sequence"/>
</dbReference>
<evidence type="ECO:0000256" key="3">
    <source>
        <dbReference type="ARBA" id="ARBA00009523"/>
    </source>
</evidence>
<keyword evidence="4" id="KW-1003">Cell membrane</keyword>
<dbReference type="EMBL" id="SDLP01000001">
    <property type="protein sequence ID" value="TDL11963.1"/>
    <property type="molecule type" value="Genomic_DNA"/>
</dbReference>
<keyword evidence="12" id="KW-1185">Reference proteome</keyword>
<dbReference type="RefSeq" id="WP_046362430.1">
    <property type="nucleotide sequence ID" value="NZ_CALTXN010000002.1"/>
</dbReference>
<dbReference type="EMBL" id="JYNU01000057">
    <property type="protein sequence ID" value="KMO69455.1"/>
    <property type="molecule type" value="Genomic_DNA"/>
</dbReference>
<feature type="transmembrane region" description="Helical" evidence="8">
    <location>
        <begin position="293"/>
        <end position="318"/>
    </location>
</feature>
<evidence type="ECO:0000256" key="5">
    <source>
        <dbReference type="ARBA" id="ARBA00022692"/>
    </source>
</evidence>
<evidence type="ECO:0000313" key="13">
    <source>
        <dbReference type="Proteomes" id="UP000036313"/>
    </source>
</evidence>
<evidence type="ECO:0000313" key="11">
    <source>
        <dbReference type="EMBL" id="TDL11963.1"/>
    </source>
</evidence>
<proteinExistence type="inferred from homology"/>
<dbReference type="AlphaFoldDB" id="A0A0J6VEM3"/>
<dbReference type="OrthoDB" id="9762947at2"/>
<evidence type="ECO:0000313" key="10">
    <source>
        <dbReference type="EMBL" id="KMO69455.1"/>
    </source>
</evidence>
<name>A0A0J6VEM3_9MYCO</name>
<dbReference type="InterPro" id="IPR002293">
    <property type="entry name" value="AA/rel_permease1"/>
</dbReference>
<feature type="transmembrane region" description="Helical" evidence="8">
    <location>
        <begin position="203"/>
        <end position="222"/>
    </location>
</feature>
<dbReference type="PANTHER" id="PTHR42770">
    <property type="entry name" value="AMINO ACID TRANSPORTER-RELATED"/>
    <property type="match status" value="1"/>
</dbReference>
<comment type="similarity">
    <text evidence="3">Belongs to the amino acid-polyamine-organocation (APC) superfamily.</text>
</comment>
<evidence type="ECO:0000313" key="12">
    <source>
        <dbReference type="Proteomes" id="UP000034150"/>
    </source>
</evidence>
<dbReference type="InterPro" id="IPR050367">
    <property type="entry name" value="APC_superfamily"/>
</dbReference>
<reference evidence="11 14" key="3">
    <citation type="submission" date="2019-01" db="EMBL/GenBank/DDBJ databases">
        <title>High-quality-draft genome sequences of five non-tuberculosis mycobacteriaceae isolated from a nosocomial environment.</title>
        <authorList>
            <person name="Tiago I."/>
            <person name="Alarico S."/>
            <person name="Pereira S.G."/>
            <person name="Coelho C."/>
            <person name="Maranha A."/>
            <person name="Empadinhas N."/>
        </authorList>
    </citation>
    <scope>NUCLEOTIDE SEQUENCE [LARGE SCALE GENOMIC DNA]</scope>
    <source>
        <strain evidence="11 14">22DIII</strain>
    </source>
</reference>
<reference evidence="9 12" key="2">
    <citation type="submission" date="2015-04" db="EMBL/GenBank/DDBJ databases">
        <title>Genome sequence of Mycobacterium obuense UC1.</title>
        <authorList>
            <person name="Greninger A.L."/>
            <person name="Cunningham G."/>
            <person name="Chiu C.Y."/>
            <person name="Miller S."/>
        </authorList>
    </citation>
    <scope>NUCLEOTIDE SEQUENCE [LARGE SCALE GENOMIC DNA]</scope>
    <source>
        <strain evidence="9 12">UC1</strain>
    </source>
</reference>
<dbReference type="PATRIC" id="fig|1807.13.peg.2873"/>
<evidence type="ECO:0000256" key="8">
    <source>
        <dbReference type="SAM" id="Phobius"/>
    </source>
</evidence>
<feature type="transmembrane region" description="Helical" evidence="8">
    <location>
        <begin position="53"/>
        <end position="74"/>
    </location>
</feature>
<feature type="transmembrane region" description="Helical" evidence="8">
    <location>
        <begin position="95"/>
        <end position="117"/>
    </location>
</feature>
<keyword evidence="5 8" id="KW-0812">Transmembrane</keyword>
<feature type="transmembrane region" description="Helical" evidence="8">
    <location>
        <begin position="438"/>
        <end position="456"/>
    </location>
</feature>